<dbReference type="EMBL" id="NPDN01000002">
    <property type="protein sequence ID" value="PJZ26779.1"/>
    <property type="molecule type" value="Genomic_DNA"/>
</dbReference>
<evidence type="ECO:0000256" key="1">
    <source>
        <dbReference type="ARBA" id="ARBA00006484"/>
    </source>
</evidence>
<evidence type="ECO:0000256" key="3">
    <source>
        <dbReference type="ARBA" id="ARBA00023002"/>
    </source>
</evidence>
<evidence type="ECO:0000259" key="5">
    <source>
        <dbReference type="SMART" id="SM00822"/>
    </source>
</evidence>
<reference evidence="6 7" key="1">
    <citation type="submission" date="2017-07" db="EMBL/GenBank/DDBJ databases">
        <title>Leptospira spp. isolated from tropical soils.</title>
        <authorList>
            <person name="Thibeaux R."/>
            <person name="Iraola G."/>
            <person name="Ferres I."/>
            <person name="Bierque E."/>
            <person name="Girault D."/>
            <person name="Soupe-Gilbert M.-E."/>
            <person name="Picardeau M."/>
            <person name="Goarant C."/>
        </authorList>
    </citation>
    <scope>NUCLEOTIDE SEQUENCE [LARGE SCALE GENOMIC DNA]</scope>
    <source>
        <strain evidence="6 7">MCA1-C-A1</strain>
    </source>
</reference>
<dbReference type="PRINTS" id="PR00080">
    <property type="entry name" value="SDRFAMILY"/>
</dbReference>
<dbReference type="AlphaFoldDB" id="A0A2M9XGL3"/>
<dbReference type="InterPro" id="IPR002347">
    <property type="entry name" value="SDR_fam"/>
</dbReference>
<name>A0A2M9XGL3_9LEPT</name>
<dbReference type="CDD" id="cd05233">
    <property type="entry name" value="SDR_c"/>
    <property type="match status" value="1"/>
</dbReference>
<dbReference type="Gene3D" id="3.40.50.720">
    <property type="entry name" value="NAD(P)-binding Rossmann-like Domain"/>
    <property type="match status" value="1"/>
</dbReference>
<comment type="caution">
    <text evidence="6">The sequence shown here is derived from an EMBL/GenBank/DDBJ whole genome shotgun (WGS) entry which is preliminary data.</text>
</comment>
<dbReference type="InterPro" id="IPR036291">
    <property type="entry name" value="NAD(P)-bd_dom_sf"/>
</dbReference>
<dbReference type="SUPFAM" id="SSF51735">
    <property type="entry name" value="NAD(P)-binding Rossmann-fold domains"/>
    <property type="match status" value="1"/>
</dbReference>
<dbReference type="GO" id="GO:0016491">
    <property type="term" value="F:oxidoreductase activity"/>
    <property type="evidence" value="ECO:0007669"/>
    <property type="project" value="UniProtKB-KW"/>
</dbReference>
<dbReference type="PANTHER" id="PTHR43391:SF14">
    <property type="entry name" value="DEHYDROGENASE_REDUCTASE SDR FAMILY PROTEIN 7-LIKE"/>
    <property type="match status" value="1"/>
</dbReference>
<keyword evidence="3" id="KW-0560">Oxidoreductase</keyword>
<evidence type="ECO:0000313" key="7">
    <source>
        <dbReference type="Proteomes" id="UP000232196"/>
    </source>
</evidence>
<comment type="similarity">
    <text evidence="1 4">Belongs to the short-chain dehydrogenases/reductases (SDR) family.</text>
</comment>
<evidence type="ECO:0000256" key="4">
    <source>
        <dbReference type="RuleBase" id="RU000363"/>
    </source>
</evidence>
<dbReference type="Proteomes" id="UP000232196">
    <property type="component" value="Unassembled WGS sequence"/>
</dbReference>
<protein>
    <submittedName>
        <fullName evidence="6">Short-chain dehydrogenase</fullName>
    </submittedName>
</protein>
<dbReference type="PANTHER" id="PTHR43391">
    <property type="entry name" value="RETINOL DEHYDROGENASE-RELATED"/>
    <property type="match status" value="1"/>
</dbReference>
<keyword evidence="7" id="KW-1185">Reference proteome</keyword>
<dbReference type="InterPro" id="IPR057326">
    <property type="entry name" value="KR_dom"/>
</dbReference>
<dbReference type="OrthoDB" id="9793345at2"/>
<accession>A0A2M9XGL3</accession>
<organism evidence="6 7">
    <name type="scientific">Leptospira hartskeerlii</name>
    <dbReference type="NCBI Taxonomy" id="2023177"/>
    <lineage>
        <taxon>Bacteria</taxon>
        <taxon>Pseudomonadati</taxon>
        <taxon>Spirochaetota</taxon>
        <taxon>Spirochaetia</taxon>
        <taxon>Leptospirales</taxon>
        <taxon>Leptospiraceae</taxon>
        <taxon>Leptospira</taxon>
    </lineage>
</organism>
<sequence length="274" mass="30213">MSKENRPVVFLTGAAGGIGRETATLLSEKGYLLFLTDLQKQFSDLKKFADTLGKDHIVFPCDISKAADSEKAIQECVKKFGKIDILVNNAGIMRPSKFENLTQEEIDEQIEINIIGTIRLTKLGMPSLKKSKGKLVILSSLAGIVPAPNHSIYSATKFALRGFALSLYLEWKEIGIRVSSILPGTIQSPMTKYMASRDSSPMAYINPPLPPSAVAKAIWKAIQTDKSEIYVPYSQGLLARVALLFPSLLSLIYPIMAKKGARNFESWKRKGVFD</sequence>
<dbReference type="RefSeq" id="WP_100705578.1">
    <property type="nucleotide sequence ID" value="NZ_NPDL01000002.1"/>
</dbReference>
<keyword evidence="2" id="KW-0521">NADP</keyword>
<gene>
    <name evidence="6" type="ORF">CH357_04625</name>
</gene>
<dbReference type="PRINTS" id="PR00081">
    <property type="entry name" value="GDHRDH"/>
</dbReference>
<dbReference type="Pfam" id="PF00106">
    <property type="entry name" value="adh_short"/>
    <property type="match status" value="1"/>
</dbReference>
<proteinExistence type="inferred from homology"/>
<dbReference type="SMART" id="SM00822">
    <property type="entry name" value="PKS_KR"/>
    <property type="match status" value="1"/>
</dbReference>
<feature type="domain" description="Ketoreductase" evidence="5">
    <location>
        <begin position="7"/>
        <end position="174"/>
    </location>
</feature>
<evidence type="ECO:0000256" key="2">
    <source>
        <dbReference type="ARBA" id="ARBA00022857"/>
    </source>
</evidence>
<evidence type="ECO:0000313" key="6">
    <source>
        <dbReference type="EMBL" id="PJZ26779.1"/>
    </source>
</evidence>